<dbReference type="HOGENOM" id="CLU_085801_0_0_1"/>
<dbReference type="AlphaFoldDB" id="G3AZG5"/>
<dbReference type="EMBL" id="GL996512">
    <property type="protein sequence ID" value="EGV66310.1"/>
    <property type="molecule type" value="Genomic_DNA"/>
</dbReference>
<dbReference type="eggNOG" id="ENOG502S0CB">
    <property type="taxonomic scope" value="Eukaryota"/>
</dbReference>
<reference evidence="1 2" key="1">
    <citation type="journal article" date="2011" name="Proc. Natl. Acad. Sci. U.S.A.">
        <title>Comparative genomics of xylose-fermenting fungi for enhanced biofuel production.</title>
        <authorList>
            <person name="Wohlbach D.J."/>
            <person name="Kuo A."/>
            <person name="Sato T.K."/>
            <person name="Potts K.M."/>
            <person name="Salamov A.A."/>
            <person name="LaButti K.M."/>
            <person name="Sun H."/>
            <person name="Clum A."/>
            <person name="Pangilinan J.L."/>
            <person name="Lindquist E.A."/>
            <person name="Lucas S."/>
            <person name="Lapidus A."/>
            <person name="Jin M."/>
            <person name="Gunawan C."/>
            <person name="Balan V."/>
            <person name="Dale B.E."/>
            <person name="Jeffries T.W."/>
            <person name="Zinkel R."/>
            <person name="Barry K.W."/>
            <person name="Grigoriev I.V."/>
            <person name="Gasch A.P."/>
        </authorList>
    </citation>
    <scope>NUCLEOTIDE SEQUENCE [LARGE SCALE GENOMIC DNA]</scope>
    <source>
        <strain evidence="1">ATCC 10573</strain>
        <strain evidence="2">ATCC 10573 / BCRC 21748 / CBS 615 / JCM 9827 / NBRC 10315 / NRRL Y-1498 / VKM Y-70</strain>
    </source>
</reference>
<accession>G3AZG5</accession>
<dbReference type="SUPFAM" id="SSF52833">
    <property type="entry name" value="Thioredoxin-like"/>
    <property type="match status" value="1"/>
</dbReference>
<dbReference type="InterPro" id="IPR036249">
    <property type="entry name" value="Thioredoxin-like_sf"/>
</dbReference>
<protein>
    <submittedName>
        <fullName evidence="1">Uncharacterized protein</fullName>
    </submittedName>
</protein>
<dbReference type="EMBL" id="GL996512">
    <property type="protein sequence ID" value="EGV66309.1"/>
    <property type="molecule type" value="Genomic_DNA"/>
</dbReference>
<sequence length="218" mass="25172">MVSPKYSKSHFLYPYSHFTDFPHTISLYVDYNCRFSAKLFLKFRESVIPELEKQYPGKFQFVYNHVIQPWHPNSVFQNEFGLSIAKLIRESGQHNSELFWAVSESLFKNIIKFYDNANSDKGRNEIYSDIYDVVSGDIKLPFTKEQVLANIAIKQVESEEDFSQEGNALAVDFKYFTRYQRTVGVHITPTVYVNGIVAPSIESSTAPEKVVEIFASHL</sequence>
<dbReference type="Gene3D" id="3.40.30.10">
    <property type="entry name" value="Glutaredoxin"/>
    <property type="match status" value="1"/>
</dbReference>
<evidence type="ECO:0000313" key="2">
    <source>
        <dbReference type="Proteomes" id="UP000000707"/>
    </source>
</evidence>
<dbReference type="OrthoDB" id="37297at2759"/>
<proteinExistence type="predicted"/>
<name>G3AZG5_CANTC</name>
<dbReference type="PANTHER" id="PTHR33875">
    <property type="entry name" value="OS09G0542200 PROTEIN"/>
    <property type="match status" value="1"/>
</dbReference>
<evidence type="ECO:0000313" key="1">
    <source>
        <dbReference type="EMBL" id="EGV66310.1"/>
    </source>
</evidence>
<dbReference type="Proteomes" id="UP000000707">
    <property type="component" value="Unassembled WGS sequence"/>
</dbReference>
<gene>
    <name evidence="1" type="ORF">CANTEDRAFT_112951</name>
</gene>
<keyword evidence="2" id="KW-1185">Reference proteome</keyword>
<dbReference type="STRING" id="590646.G3AZG5"/>
<organism evidence="2">
    <name type="scientific">Candida tenuis (strain ATCC 10573 / BCRC 21748 / CBS 615 / JCM 9827 / NBRC 10315 / NRRL Y-1498 / VKM Y-70)</name>
    <name type="common">Yeast</name>
    <name type="synonym">Yamadazyma tenuis</name>
    <dbReference type="NCBI Taxonomy" id="590646"/>
    <lineage>
        <taxon>Eukaryota</taxon>
        <taxon>Fungi</taxon>
        <taxon>Dikarya</taxon>
        <taxon>Ascomycota</taxon>
        <taxon>Saccharomycotina</taxon>
        <taxon>Pichiomycetes</taxon>
        <taxon>Debaryomycetaceae</taxon>
        <taxon>Yamadazyma</taxon>
    </lineage>
</organism>
<dbReference type="PANTHER" id="PTHR33875:SF2">
    <property type="entry name" value="ACR183CP"/>
    <property type="match status" value="1"/>
</dbReference>